<accession>A0A1A9UR90</accession>
<protein>
    <submittedName>
        <fullName evidence="2">Uncharacterized protein</fullName>
    </submittedName>
</protein>
<dbReference type="EnsemblMetazoa" id="GAUT012805-RA">
    <property type="protein sequence ID" value="GAUT012805-PA"/>
    <property type="gene ID" value="GAUT012805"/>
</dbReference>
<organism evidence="2 3">
    <name type="scientific">Glossina austeni</name>
    <name type="common">Savannah tsetse fly</name>
    <dbReference type="NCBI Taxonomy" id="7395"/>
    <lineage>
        <taxon>Eukaryota</taxon>
        <taxon>Metazoa</taxon>
        <taxon>Ecdysozoa</taxon>
        <taxon>Arthropoda</taxon>
        <taxon>Hexapoda</taxon>
        <taxon>Insecta</taxon>
        <taxon>Pterygota</taxon>
        <taxon>Neoptera</taxon>
        <taxon>Endopterygota</taxon>
        <taxon>Diptera</taxon>
        <taxon>Brachycera</taxon>
        <taxon>Muscomorpha</taxon>
        <taxon>Hippoboscoidea</taxon>
        <taxon>Glossinidae</taxon>
        <taxon>Glossina</taxon>
    </lineage>
</organism>
<keyword evidence="1" id="KW-0732">Signal</keyword>
<feature type="chain" id="PRO_5008398773" evidence="1">
    <location>
        <begin position="17"/>
        <end position="132"/>
    </location>
</feature>
<name>A0A1A9UR90_GLOAU</name>
<sequence length="132" mass="15687">MMLNVLSANAFILCFAMQMRDNFQETFQYFKISYLNMRKENVYDFFKVLELSLHFLLSMDSQVCLTEMGIESGDQHQTKQTFFVRFGKQLISMIYVNALTQQSKQNFHFQYCHCFFYNTSLANRRKLSLSSS</sequence>
<keyword evidence="3" id="KW-1185">Reference proteome</keyword>
<dbReference type="Proteomes" id="UP000078200">
    <property type="component" value="Unassembled WGS sequence"/>
</dbReference>
<dbReference type="VEuPathDB" id="VectorBase:GAUT012805"/>
<evidence type="ECO:0000256" key="1">
    <source>
        <dbReference type="SAM" id="SignalP"/>
    </source>
</evidence>
<evidence type="ECO:0000313" key="2">
    <source>
        <dbReference type="EnsemblMetazoa" id="GAUT012805-PA"/>
    </source>
</evidence>
<proteinExistence type="predicted"/>
<evidence type="ECO:0000313" key="3">
    <source>
        <dbReference type="Proteomes" id="UP000078200"/>
    </source>
</evidence>
<feature type="signal peptide" evidence="1">
    <location>
        <begin position="1"/>
        <end position="16"/>
    </location>
</feature>
<reference evidence="2" key="1">
    <citation type="submission" date="2020-05" db="UniProtKB">
        <authorList>
            <consortium name="EnsemblMetazoa"/>
        </authorList>
    </citation>
    <scope>IDENTIFICATION</scope>
    <source>
        <strain evidence="2">TTRI</strain>
    </source>
</reference>
<dbReference type="AlphaFoldDB" id="A0A1A9UR90"/>